<protein>
    <submittedName>
        <fullName evidence="3">Uncharacterized protein</fullName>
    </submittedName>
</protein>
<gene>
    <name evidence="3" type="ORF">SUNI508_03015</name>
</gene>
<sequence>MALDLDDSSAGAGNFSGALITGIVVSIIVVLLIGGLILLAALHWRKLAHKVAPNKFQTPHSEKAWPKPPRKSSSDDSTPSSNASSRAGSVRKSDPVISKEIKPIPRSVTIPTMVFDRPFSENQLQNKHPD</sequence>
<organism evidence="3 4">
    <name type="scientific">Seiridium unicorne</name>
    <dbReference type="NCBI Taxonomy" id="138068"/>
    <lineage>
        <taxon>Eukaryota</taxon>
        <taxon>Fungi</taxon>
        <taxon>Dikarya</taxon>
        <taxon>Ascomycota</taxon>
        <taxon>Pezizomycotina</taxon>
        <taxon>Sordariomycetes</taxon>
        <taxon>Xylariomycetidae</taxon>
        <taxon>Amphisphaeriales</taxon>
        <taxon>Sporocadaceae</taxon>
        <taxon>Seiridium</taxon>
    </lineage>
</organism>
<feature type="region of interest" description="Disordered" evidence="1">
    <location>
        <begin position="53"/>
        <end position="104"/>
    </location>
</feature>
<evidence type="ECO:0000313" key="3">
    <source>
        <dbReference type="EMBL" id="KAK9425654.1"/>
    </source>
</evidence>
<feature type="compositionally biased region" description="Low complexity" evidence="1">
    <location>
        <begin position="75"/>
        <end position="88"/>
    </location>
</feature>
<evidence type="ECO:0000313" key="4">
    <source>
        <dbReference type="Proteomes" id="UP001408356"/>
    </source>
</evidence>
<reference evidence="3 4" key="1">
    <citation type="journal article" date="2024" name="J. Plant Pathol.">
        <title>Sequence and assembly of the genome of Seiridium unicorne, isolate CBS 538.82, causal agent of cypress canker disease.</title>
        <authorList>
            <person name="Scali E."/>
            <person name="Rocca G.D."/>
            <person name="Danti R."/>
            <person name="Garbelotto M."/>
            <person name="Barberini S."/>
            <person name="Baroncelli R."/>
            <person name="Emiliani G."/>
        </authorList>
    </citation>
    <scope>NUCLEOTIDE SEQUENCE [LARGE SCALE GENOMIC DNA]</scope>
    <source>
        <strain evidence="3 4">BM-138-508</strain>
    </source>
</reference>
<name>A0ABR2VGN0_9PEZI</name>
<keyword evidence="2" id="KW-0472">Membrane</keyword>
<proteinExistence type="predicted"/>
<evidence type="ECO:0000256" key="2">
    <source>
        <dbReference type="SAM" id="Phobius"/>
    </source>
</evidence>
<evidence type="ECO:0000256" key="1">
    <source>
        <dbReference type="SAM" id="MobiDB-lite"/>
    </source>
</evidence>
<dbReference type="EMBL" id="JARVKF010000013">
    <property type="protein sequence ID" value="KAK9425654.1"/>
    <property type="molecule type" value="Genomic_DNA"/>
</dbReference>
<accession>A0ABR2VGN0</accession>
<keyword evidence="4" id="KW-1185">Reference proteome</keyword>
<dbReference type="Proteomes" id="UP001408356">
    <property type="component" value="Unassembled WGS sequence"/>
</dbReference>
<keyword evidence="2" id="KW-1133">Transmembrane helix</keyword>
<comment type="caution">
    <text evidence="3">The sequence shown here is derived from an EMBL/GenBank/DDBJ whole genome shotgun (WGS) entry which is preliminary data.</text>
</comment>
<keyword evidence="2" id="KW-0812">Transmembrane</keyword>
<feature type="compositionally biased region" description="Basic and acidic residues" evidence="1">
    <location>
        <begin position="91"/>
        <end position="103"/>
    </location>
</feature>
<feature type="transmembrane region" description="Helical" evidence="2">
    <location>
        <begin position="20"/>
        <end position="42"/>
    </location>
</feature>